<sequence length="138" mass="16159">MYEELEEYLSGSFTIDYWYDEGFTIAREMLEKFNKNDWEKLLDNILLKPIAWQIRFAYCVDSNINDEIIVQSLILLSSIDNDELFETCMDSLRVIVNSDNIGLISGDKTIMKRIETILPKSGIAVRKIFKDFIKKLQC</sequence>
<dbReference type="EMBL" id="CP003326">
    <property type="protein sequence ID" value="AFS78660.1"/>
    <property type="molecule type" value="Genomic_DNA"/>
</dbReference>
<protein>
    <submittedName>
        <fullName evidence="1">Uncharacterized protein</fullName>
    </submittedName>
</protein>
<dbReference type="PATRIC" id="fig|1128398.3.peg.1695"/>
<dbReference type="KEGG" id="cad:Curi_c16530"/>
<reference evidence="1 2" key="1">
    <citation type="journal article" date="2012" name="PLoS ONE">
        <title>The purine-utilizing bacterium Clostridium acidurici 9a: a genome-guided metabolic reconsideration.</title>
        <authorList>
            <person name="Hartwich K."/>
            <person name="Poehlein A."/>
            <person name="Daniel R."/>
        </authorList>
    </citation>
    <scope>NUCLEOTIDE SEQUENCE [LARGE SCALE GENOMIC DNA]</scope>
    <source>
        <strain evidence="2">ATCC 7906 / DSM 604 / BCRC 14475 / CIP 104303 / KCTC 5404 / NCIMB 10678 / 9a</strain>
    </source>
</reference>
<dbReference type="Proteomes" id="UP000006094">
    <property type="component" value="Chromosome"/>
</dbReference>
<dbReference type="eggNOG" id="ENOG5031WUV">
    <property type="taxonomic scope" value="Bacteria"/>
</dbReference>
<evidence type="ECO:0000313" key="1">
    <source>
        <dbReference type="EMBL" id="AFS78660.1"/>
    </source>
</evidence>
<proteinExistence type="predicted"/>
<dbReference type="OrthoDB" id="1914797at2"/>
<keyword evidence="2" id="KW-1185">Reference proteome</keyword>
<dbReference type="AlphaFoldDB" id="K0B137"/>
<organism evidence="1 2">
    <name type="scientific">Gottschalkia acidurici (strain ATCC 7906 / DSM 604 / BCRC 14475 / CIP 104303 / KCTC 5404 / NCIMB 10678 / 9a)</name>
    <name type="common">Clostridium acidurici</name>
    <dbReference type="NCBI Taxonomy" id="1128398"/>
    <lineage>
        <taxon>Bacteria</taxon>
        <taxon>Bacillati</taxon>
        <taxon>Bacillota</taxon>
        <taxon>Tissierellia</taxon>
        <taxon>Tissierellales</taxon>
        <taxon>Gottschalkiaceae</taxon>
        <taxon>Gottschalkia</taxon>
    </lineage>
</organism>
<dbReference type="RefSeq" id="WP_014967796.1">
    <property type="nucleotide sequence ID" value="NC_018664.1"/>
</dbReference>
<gene>
    <name evidence="1" type="ordered locus">Curi_c16530</name>
</gene>
<accession>K0B137</accession>
<name>K0B137_GOTA9</name>
<evidence type="ECO:0000313" key="2">
    <source>
        <dbReference type="Proteomes" id="UP000006094"/>
    </source>
</evidence>
<dbReference type="HOGENOM" id="CLU_153159_0_0_9"/>